<gene>
    <name evidence="4" type="ORF">SAMN04489747_1680</name>
</gene>
<dbReference type="EMBL" id="LT629688">
    <property type="protein sequence ID" value="SDD76174.1"/>
    <property type="molecule type" value="Genomic_DNA"/>
</dbReference>
<keyword evidence="2" id="KW-0472">Membrane</keyword>
<dbReference type="CDD" id="cd22541">
    <property type="entry name" value="SP5_N"/>
    <property type="match status" value="1"/>
</dbReference>
<keyword evidence="3" id="KW-0732">Signal</keyword>
<accession>A0A1G6XD61</accession>
<keyword evidence="2" id="KW-1133">Transmembrane helix</keyword>
<feature type="compositionally biased region" description="Low complexity" evidence="1">
    <location>
        <begin position="435"/>
        <end position="446"/>
    </location>
</feature>
<feature type="region of interest" description="Disordered" evidence="1">
    <location>
        <begin position="361"/>
        <end position="493"/>
    </location>
</feature>
<evidence type="ECO:0000313" key="5">
    <source>
        <dbReference type="Proteomes" id="UP000198546"/>
    </source>
</evidence>
<evidence type="ECO:0008006" key="6">
    <source>
        <dbReference type="Google" id="ProtNLM"/>
    </source>
</evidence>
<organism evidence="4 5">
    <name type="scientific">Auraticoccus monumenti</name>
    <dbReference type="NCBI Taxonomy" id="675864"/>
    <lineage>
        <taxon>Bacteria</taxon>
        <taxon>Bacillati</taxon>
        <taxon>Actinomycetota</taxon>
        <taxon>Actinomycetes</taxon>
        <taxon>Propionibacteriales</taxon>
        <taxon>Propionibacteriaceae</taxon>
        <taxon>Auraticoccus</taxon>
    </lineage>
</organism>
<dbReference type="RefSeq" id="WP_090592322.1">
    <property type="nucleotide sequence ID" value="NZ_LT629688.1"/>
</dbReference>
<dbReference type="SUPFAM" id="SSF48239">
    <property type="entry name" value="Terpenoid cyclases/Protein prenyltransferases"/>
    <property type="match status" value="1"/>
</dbReference>
<dbReference type="OrthoDB" id="3725884at2"/>
<name>A0A1G6XD61_9ACTN</name>
<reference evidence="4 5" key="1">
    <citation type="submission" date="2016-10" db="EMBL/GenBank/DDBJ databases">
        <authorList>
            <person name="de Groot N.N."/>
        </authorList>
    </citation>
    <scope>NUCLEOTIDE SEQUENCE [LARGE SCALE GENOMIC DNA]</scope>
    <source>
        <strain evidence="4 5">MON 2.2</strain>
    </source>
</reference>
<evidence type="ECO:0000256" key="1">
    <source>
        <dbReference type="SAM" id="MobiDB-lite"/>
    </source>
</evidence>
<evidence type="ECO:0000256" key="3">
    <source>
        <dbReference type="SAM" id="SignalP"/>
    </source>
</evidence>
<evidence type="ECO:0000256" key="2">
    <source>
        <dbReference type="SAM" id="Phobius"/>
    </source>
</evidence>
<proteinExistence type="predicted"/>
<dbReference type="InterPro" id="IPR008930">
    <property type="entry name" value="Terpenoid_cyclase/PrenylTrfase"/>
</dbReference>
<dbReference type="PRINTS" id="PR01217">
    <property type="entry name" value="PRICHEXTENSN"/>
</dbReference>
<protein>
    <recommendedName>
        <fullName evidence="6">Prenyltransferase and squalene oxidase repeat-containing protein</fullName>
    </recommendedName>
</protein>
<feature type="compositionally biased region" description="Low complexity" evidence="1">
    <location>
        <begin position="367"/>
        <end position="379"/>
    </location>
</feature>
<sequence>MSPTLRSLAVGSTAGALLLLSPLTTPAHAAPAPERAVAATSWLAGQTEDGLVPGFAPGYPDTGLTIDALLALVAAGAPDEDVRALATGVEGVAADFIGYSWEDGGQTTTVVLGGSVAKVLLLTQVLATDPTDYAGEDVLALTRESLGDDGLVRDTTDGVGDRVGNVFAQSLAVTGLARADELPVEGVEGLLEQQCADGWFRLYPSEGLSCEESGDSAPDPDATAMAVMALLAADAAEVGEVDGAVDDAVAWLLDQQRADGSFGGGVGTEAPNANSTGLVAAALHSAGETGAAGLAGDWVADLQLDDQDAVDPADVGAVAYDPGAFDAARVDGIGTAGDQWRRATAQAVLALAPVGLHTLAWTPSAEPTPDATDPGTTAPTPGPSTTPDPGSSPTPDPGSSPTPDPGSSPTPGPAPSTTPDPVPGPDVSPAPSTPAAPSATETPRAGSGPGQGGPAPTPTTRPTTSPAPATATPEPAPAVGDGGAAPALADSGGPSVLLLAVGSLAAVGGGGLLLRRRGRR</sequence>
<keyword evidence="5" id="KW-1185">Reference proteome</keyword>
<dbReference type="STRING" id="675864.SAMN04489747_1680"/>
<keyword evidence="2" id="KW-0812">Transmembrane</keyword>
<evidence type="ECO:0000313" key="4">
    <source>
        <dbReference type="EMBL" id="SDD76174.1"/>
    </source>
</evidence>
<dbReference type="Proteomes" id="UP000198546">
    <property type="component" value="Chromosome i"/>
</dbReference>
<feature type="transmembrane region" description="Helical" evidence="2">
    <location>
        <begin position="496"/>
        <end position="514"/>
    </location>
</feature>
<feature type="signal peptide" evidence="3">
    <location>
        <begin position="1"/>
        <end position="29"/>
    </location>
</feature>
<feature type="compositionally biased region" description="Pro residues" evidence="1">
    <location>
        <begin position="380"/>
        <end position="434"/>
    </location>
</feature>
<feature type="compositionally biased region" description="Low complexity" evidence="1">
    <location>
        <begin position="458"/>
        <end position="493"/>
    </location>
</feature>
<feature type="chain" id="PRO_5009240471" description="Prenyltransferase and squalene oxidase repeat-containing protein" evidence="3">
    <location>
        <begin position="30"/>
        <end position="520"/>
    </location>
</feature>
<dbReference type="Gene3D" id="1.50.10.20">
    <property type="match status" value="2"/>
</dbReference>
<dbReference type="AlphaFoldDB" id="A0A1G6XD61"/>